<gene>
    <name evidence="2" type="ORF">ACFOGJ_17040</name>
</gene>
<dbReference type="Pfam" id="PF01177">
    <property type="entry name" value="Asp_Glu_race"/>
    <property type="match status" value="1"/>
</dbReference>
<proteinExistence type="inferred from homology"/>
<dbReference type="Proteomes" id="UP001595528">
    <property type="component" value="Unassembled WGS sequence"/>
</dbReference>
<comment type="similarity">
    <text evidence="1">Belongs to the HyuE racemase family.</text>
</comment>
<dbReference type="InterPro" id="IPR053714">
    <property type="entry name" value="Iso_Racemase_Enz_sf"/>
</dbReference>
<dbReference type="Gene3D" id="3.40.50.12500">
    <property type="match status" value="1"/>
</dbReference>
<protein>
    <submittedName>
        <fullName evidence="2">Aspartate/glutamate racemase family protein</fullName>
    </submittedName>
</protein>
<evidence type="ECO:0000313" key="3">
    <source>
        <dbReference type="Proteomes" id="UP001595528"/>
    </source>
</evidence>
<dbReference type="EMBL" id="JBHRTR010000029">
    <property type="protein sequence ID" value="MFC3228953.1"/>
    <property type="molecule type" value="Genomic_DNA"/>
</dbReference>
<evidence type="ECO:0000256" key="1">
    <source>
        <dbReference type="ARBA" id="ARBA00038414"/>
    </source>
</evidence>
<dbReference type="PANTHER" id="PTHR28047">
    <property type="entry name" value="PROTEIN DCG1"/>
    <property type="match status" value="1"/>
</dbReference>
<dbReference type="PANTHER" id="PTHR28047:SF5">
    <property type="entry name" value="PROTEIN DCG1"/>
    <property type="match status" value="1"/>
</dbReference>
<dbReference type="RefSeq" id="WP_379902619.1">
    <property type="nucleotide sequence ID" value="NZ_JBHRTR010000029.1"/>
</dbReference>
<keyword evidence="3" id="KW-1185">Reference proteome</keyword>
<dbReference type="InterPro" id="IPR052186">
    <property type="entry name" value="Hydantoin_racemase-like"/>
</dbReference>
<dbReference type="InterPro" id="IPR015942">
    <property type="entry name" value="Asp/Glu/hydantoin_racemase"/>
</dbReference>
<accession>A0ABV7L2T9</accession>
<organism evidence="2 3">
    <name type="scientific">Marinibaculum pumilum</name>
    <dbReference type="NCBI Taxonomy" id="1766165"/>
    <lineage>
        <taxon>Bacteria</taxon>
        <taxon>Pseudomonadati</taxon>
        <taxon>Pseudomonadota</taxon>
        <taxon>Alphaproteobacteria</taxon>
        <taxon>Rhodospirillales</taxon>
        <taxon>Rhodospirillaceae</taxon>
        <taxon>Marinibaculum</taxon>
    </lineage>
</organism>
<evidence type="ECO:0000313" key="2">
    <source>
        <dbReference type="EMBL" id="MFC3228953.1"/>
    </source>
</evidence>
<comment type="caution">
    <text evidence="2">The sequence shown here is derived from an EMBL/GenBank/DDBJ whole genome shotgun (WGS) entry which is preliminary data.</text>
</comment>
<name>A0ABV7L2T9_9PROT</name>
<sequence>MSQDSAKGAMRIWYQSFIAPEEQRPYFERLQARLDLLKRPGTAVEIHGVTPPDRHFHALTEFRCADQCIRNALRAQSEGYDAFLIGHFQEPGLREIRGALEIPVIGLGEACMLWACSMGLKFGLVTINPAFLAWHDLQVAGHGLERRCAGVRAITADVGRFMAAFTDPAERDAMRADFVAQVQPLVAAGADVLIPAGGLPMLLLAELQPFLVDGAAVMEGLGVALKTAEMAVDMHRLTGVAAGRSGFYARASDGAIADFLAPRT</sequence>
<reference evidence="3" key="1">
    <citation type="journal article" date="2019" name="Int. J. Syst. Evol. Microbiol.">
        <title>The Global Catalogue of Microorganisms (GCM) 10K type strain sequencing project: providing services to taxonomists for standard genome sequencing and annotation.</title>
        <authorList>
            <consortium name="The Broad Institute Genomics Platform"/>
            <consortium name="The Broad Institute Genome Sequencing Center for Infectious Disease"/>
            <person name="Wu L."/>
            <person name="Ma J."/>
        </authorList>
    </citation>
    <scope>NUCLEOTIDE SEQUENCE [LARGE SCALE GENOMIC DNA]</scope>
    <source>
        <strain evidence="3">KCTC 42964</strain>
    </source>
</reference>